<dbReference type="Proteomes" id="UP000271098">
    <property type="component" value="Unassembled WGS sequence"/>
</dbReference>
<keyword evidence="2 5" id="KW-0479">Metal-binding</keyword>
<dbReference type="FunFam" id="3.10.120.10:FF:000007">
    <property type="entry name" value="Sulfite oxidase, mitochondrial"/>
    <property type="match status" value="1"/>
</dbReference>
<dbReference type="GO" id="GO:0016020">
    <property type="term" value="C:membrane"/>
    <property type="evidence" value="ECO:0007669"/>
    <property type="project" value="TreeGrafter"/>
</dbReference>
<dbReference type="GO" id="GO:0020037">
    <property type="term" value="F:heme binding"/>
    <property type="evidence" value="ECO:0007669"/>
    <property type="project" value="UniProtKB-UniRule"/>
</dbReference>
<feature type="compositionally biased region" description="Polar residues" evidence="6">
    <location>
        <begin position="1"/>
        <end position="23"/>
    </location>
</feature>
<evidence type="ECO:0000256" key="3">
    <source>
        <dbReference type="ARBA" id="ARBA00023004"/>
    </source>
</evidence>
<dbReference type="InterPro" id="IPR018506">
    <property type="entry name" value="Cyt_B5_heme-BS"/>
</dbReference>
<dbReference type="InterPro" id="IPR001199">
    <property type="entry name" value="Cyt_B5-like_heme/steroid-bd"/>
</dbReference>
<sequence length="228" mass="25534">PFAFSSRSENDSPSRISSAQTRARNGKCVSRRFRQFWMHAAEQSIPTLRFSHTCVRSGLGKPRKFHTMANGPKVGGRGPAPNHLKRWCRLSQYGAVLLVGGGLLLKYRARTARAADASDQEGGGFIVKIEKRSDLPTYRIDEVKKHGKNAERIWVTCQGGVYDVTDFVEGHPGGNKILLAAGSSIDPYWNIYQQHRTPETVELLEEMRIGNLDERDIVVEELKVVLTE</sequence>
<dbReference type="Gene3D" id="3.10.120.10">
    <property type="entry name" value="Cytochrome b5-like heme/steroid binding domain"/>
    <property type="match status" value="1"/>
</dbReference>
<dbReference type="AlphaFoldDB" id="A0A183DF03"/>
<evidence type="ECO:0000256" key="2">
    <source>
        <dbReference type="ARBA" id="ARBA00022723"/>
    </source>
</evidence>
<proteinExistence type="inferred from homology"/>
<keyword evidence="3 5" id="KW-0408">Iron</keyword>
<dbReference type="PANTHER" id="PTHR19359">
    <property type="entry name" value="CYTOCHROME B5"/>
    <property type="match status" value="1"/>
</dbReference>
<accession>A0A183DF03</accession>
<dbReference type="EMBL" id="UYRT01018650">
    <property type="protein sequence ID" value="VDK57869.1"/>
    <property type="molecule type" value="Genomic_DNA"/>
</dbReference>
<evidence type="ECO:0000313" key="9">
    <source>
        <dbReference type="Proteomes" id="UP000271098"/>
    </source>
</evidence>
<dbReference type="InterPro" id="IPR036400">
    <property type="entry name" value="Cyt_B5-like_heme/steroid_sf"/>
</dbReference>
<evidence type="ECO:0000256" key="1">
    <source>
        <dbReference type="ARBA" id="ARBA00022617"/>
    </source>
</evidence>
<comment type="similarity">
    <text evidence="4 5">Belongs to the cytochrome b5 family.</text>
</comment>
<dbReference type="OrthoDB" id="260519at2759"/>
<feature type="region of interest" description="Disordered" evidence="6">
    <location>
        <begin position="1"/>
        <end position="24"/>
    </location>
</feature>
<evidence type="ECO:0000256" key="5">
    <source>
        <dbReference type="RuleBase" id="RU362121"/>
    </source>
</evidence>
<evidence type="ECO:0000256" key="6">
    <source>
        <dbReference type="SAM" id="MobiDB-lite"/>
    </source>
</evidence>
<feature type="domain" description="Cytochrome b5 heme-binding" evidence="7">
    <location>
        <begin position="135"/>
        <end position="213"/>
    </location>
</feature>
<keyword evidence="9" id="KW-1185">Reference proteome</keyword>
<reference evidence="8 9" key="2">
    <citation type="submission" date="2018-11" db="EMBL/GenBank/DDBJ databases">
        <authorList>
            <consortium name="Pathogen Informatics"/>
        </authorList>
    </citation>
    <scope>NUCLEOTIDE SEQUENCE [LARGE SCALE GENOMIC DNA]</scope>
</reference>
<dbReference type="PROSITE" id="PS50255">
    <property type="entry name" value="CYTOCHROME_B5_2"/>
    <property type="match status" value="1"/>
</dbReference>
<dbReference type="GO" id="GO:0046872">
    <property type="term" value="F:metal ion binding"/>
    <property type="evidence" value="ECO:0007669"/>
    <property type="project" value="UniProtKB-UniRule"/>
</dbReference>
<name>A0A183DF03_9BILA</name>
<dbReference type="PRINTS" id="PR00363">
    <property type="entry name" value="CYTOCHROMEB5"/>
</dbReference>
<evidence type="ECO:0000259" key="7">
    <source>
        <dbReference type="PROSITE" id="PS50255"/>
    </source>
</evidence>
<keyword evidence="1 5" id="KW-0349">Heme</keyword>
<reference evidence="10" key="1">
    <citation type="submission" date="2016-06" db="UniProtKB">
        <authorList>
            <consortium name="WormBaseParasite"/>
        </authorList>
    </citation>
    <scope>IDENTIFICATION</scope>
</reference>
<organism evidence="10">
    <name type="scientific">Gongylonema pulchrum</name>
    <dbReference type="NCBI Taxonomy" id="637853"/>
    <lineage>
        <taxon>Eukaryota</taxon>
        <taxon>Metazoa</taxon>
        <taxon>Ecdysozoa</taxon>
        <taxon>Nematoda</taxon>
        <taxon>Chromadorea</taxon>
        <taxon>Rhabditida</taxon>
        <taxon>Spirurina</taxon>
        <taxon>Spiruromorpha</taxon>
        <taxon>Spiruroidea</taxon>
        <taxon>Gongylonematidae</taxon>
        <taxon>Gongylonema</taxon>
    </lineage>
</organism>
<evidence type="ECO:0000313" key="10">
    <source>
        <dbReference type="WBParaSite" id="GPUH_0000730301-mRNA-1"/>
    </source>
</evidence>
<gene>
    <name evidence="8" type="ORF">GPUH_LOCUS7295</name>
</gene>
<evidence type="ECO:0000256" key="4">
    <source>
        <dbReference type="ARBA" id="ARBA00038168"/>
    </source>
</evidence>
<evidence type="ECO:0000313" key="8">
    <source>
        <dbReference type="EMBL" id="VDK57869.1"/>
    </source>
</evidence>
<protein>
    <submittedName>
        <fullName evidence="10">Cytochrome b5 heme-binding domain-containing protein</fullName>
    </submittedName>
</protein>
<dbReference type="Pfam" id="PF00173">
    <property type="entry name" value="Cyt-b5"/>
    <property type="match status" value="1"/>
</dbReference>
<dbReference type="SUPFAM" id="SSF55856">
    <property type="entry name" value="Cytochrome b5-like heme/steroid binding domain"/>
    <property type="match status" value="1"/>
</dbReference>
<dbReference type="SMART" id="SM01117">
    <property type="entry name" value="Cyt-b5"/>
    <property type="match status" value="1"/>
</dbReference>
<dbReference type="InterPro" id="IPR050668">
    <property type="entry name" value="Cytochrome_b5"/>
</dbReference>
<dbReference type="PROSITE" id="PS00191">
    <property type="entry name" value="CYTOCHROME_B5_1"/>
    <property type="match status" value="1"/>
</dbReference>
<dbReference type="WBParaSite" id="GPUH_0000730301-mRNA-1">
    <property type="protein sequence ID" value="GPUH_0000730301-mRNA-1"/>
    <property type="gene ID" value="GPUH_0000730301"/>
</dbReference>